<dbReference type="Gene3D" id="3.30.565.10">
    <property type="entry name" value="Histidine kinase-like ATPase, C-terminal domain"/>
    <property type="match status" value="1"/>
</dbReference>
<dbReference type="AlphaFoldDB" id="B1X523"/>
<protein>
    <recommendedName>
        <fullName evidence="1">Histidine kinase domain-containing protein</fullName>
    </recommendedName>
</protein>
<evidence type="ECO:0000259" key="1">
    <source>
        <dbReference type="PROSITE" id="PS50109"/>
    </source>
</evidence>
<sequence>MSLPNLNNLRQELAINLPPGDNNDESILRQWTAALATLHEDFLIPLQPKKGFWLAASMPFPTESGILQGLDSWIWSIDEINDLSDHNPQTTSTHKYLKHGKHFNLILKKEDGNDPFLILVTPQLQIYLAIHGSPVQRQLLIRTDPINLYKNLKVLNQRIDEDYPVLSKYFYSLLKDIGPLYNNEILVESFWPLLAQRLVELTPKIIVNSINACSQKKQIDIAAVTTHKTELTLLEALTHEVRTPLSTIRTLIRSLLRKNDLTNVVRQRLLQIDGECSEQIDRFGLIFHAVELQRQPEGLQQLARTNLSQLLLQLQPIWQQQLERRGLQLSISITPKLPEVLSDPSRLETMLGGLVARYSRNLSSSQTIQLSLTAAGARLKLQLHCESQTLNTSTFRMNNDDDNPVLTWNPNTGNLQLSKEATQKIFHSLGGQFTEGSGNGLIVFFPLAEELC</sequence>
<proteinExistence type="predicted"/>
<dbReference type="PROSITE" id="PS50109">
    <property type="entry name" value="HIS_KIN"/>
    <property type="match status" value="1"/>
</dbReference>
<dbReference type="EMBL" id="CP000815">
    <property type="protein sequence ID" value="ACB43042.1"/>
    <property type="molecule type" value="Genomic_DNA"/>
</dbReference>
<keyword evidence="2" id="KW-0934">Plastid</keyword>
<reference evidence="2" key="1">
    <citation type="submission" date="2007-08" db="EMBL/GenBank/DDBJ databases">
        <authorList>
            <person name="Gloeckner G."/>
            <person name="Nowack E."/>
            <person name="Melkonian M."/>
        </authorList>
    </citation>
    <scope>NUCLEOTIDE SEQUENCE</scope>
</reference>
<dbReference type="InterPro" id="IPR003661">
    <property type="entry name" value="HisK_dim/P_dom"/>
</dbReference>
<dbReference type="InterPro" id="IPR036890">
    <property type="entry name" value="HATPase_C_sf"/>
</dbReference>
<reference evidence="2" key="2">
    <citation type="journal article" date="2008" name="Curr. Biol.">
        <title>Chromatophore genome sequence of Paulinella sheds light on acquisition of photosynthesis by eukaryotes.</title>
        <authorList>
            <person name="Nowack E.C.M."/>
            <person name="Melkonian M."/>
            <person name="Gloeckner G."/>
        </authorList>
    </citation>
    <scope>NUCLEOTIDE SEQUENCE [LARGE SCALE GENOMIC DNA]</scope>
</reference>
<name>B1X523_PAUCH</name>
<dbReference type="GeneID" id="6481939"/>
<accession>B1X523</accession>
<evidence type="ECO:0000313" key="2">
    <source>
        <dbReference type="EMBL" id="ACB43042.1"/>
    </source>
</evidence>
<dbReference type="InterPro" id="IPR005467">
    <property type="entry name" value="His_kinase_dom"/>
</dbReference>
<dbReference type="RefSeq" id="YP_002049252.1">
    <property type="nucleotide sequence ID" value="NC_011087.1"/>
</dbReference>
<dbReference type="CDD" id="cd00082">
    <property type="entry name" value="HisKA"/>
    <property type="match status" value="1"/>
</dbReference>
<organism evidence="2">
    <name type="scientific">Paulinella chromatophora</name>
    <dbReference type="NCBI Taxonomy" id="39717"/>
    <lineage>
        <taxon>Eukaryota</taxon>
        <taxon>Sar</taxon>
        <taxon>Rhizaria</taxon>
        <taxon>Cercozoa</taxon>
        <taxon>Imbricatea</taxon>
        <taxon>Silicofilosea</taxon>
        <taxon>Euglyphida</taxon>
        <taxon>Paulinellidae</taxon>
        <taxon>Paulinella</taxon>
    </lineage>
</organism>
<geneLocation type="organellar chromatophore" evidence="2"/>
<gene>
    <name evidence="2" type="ordered locus">PCC_0614</name>
</gene>
<feature type="domain" description="Histidine kinase" evidence="1">
    <location>
        <begin position="236"/>
        <end position="452"/>
    </location>
</feature>
<dbReference type="GO" id="GO:0000155">
    <property type="term" value="F:phosphorelay sensor kinase activity"/>
    <property type="evidence" value="ECO:0007669"/>
    <property type="project" value="InterPro"/>
</dbReference>